<dbReference type="InterPro" id="IPR016040">
    <property type="entry name" value="NAD(P)-bd_dom"/>
</dbReference>
<proteinExistence type="predicted"/>
<feature type="domain" description="NAD(P)-binding" evidence="1">
    <location>
        <begin position="8"/>
        <end position="194"/>
    </location>
</feature>
<dbReference type="PANTHER" id="PTHR15020:SF50">
    <property type="entry name" value="UPF0659 PROTEIN YMR090W"/>
    <property type="match status" value="1"/>
</dbReference>
<dbReference type="CDD" id="cd05243">
    <property type="entry name" value="SDR_a5"/>
    <property type="match status" value="1"/>
</dbReference>
<accession>A0A3D9LDP7</accession>
<evidence type="ECO:0000313" key="3">
    <source>
        <dbReference type="Proteomes" id="UP000256727"/>
    </source>
</evidence>
<evidence type="ECO:0000259" key="1">
    <source>
        <dbReference type="Pfam" id="PF13460"/>
    </source>
</evidence>
<dbReference type="RefSeq" id="WP_115932410.1">
    <property type="nucleotide sequence ID" value="NZ_QREH01000001.1"/>
</dbReference>
<dbReference type="AlphaFoldDB" id="A0A3D9LDP7"/>
<protein>
    <submittedName>
        <fullName evidence="2">Putative NAD(P)-binding protein</fullName>
    </submittedName>
</protein>
<dbReference type="Proteomes" id="UP000256727">
    <property type="component" value="Unassembled WGS sequence"/>
</dbReference>
<sequence>MANYLIIGGHGKVGLRTAPLLAQEGHTVTSVIRSSEQTPEIEAAGAKALVLDIETASQEELVQAFEGQDAIVWSAGAGGGSPERTYAVDRDAAIRSMDAALQAGVKRYVMVSYMGATTQHGIAEDDPFFPYAESKAAADEYLRNSGLDWTILGPGKLTLDEPTGMIAVGSGTADGSNRDTSRGNVAQAVRVALDTQNSIGKQIDFVDGEEPVSAAFSQL</sequence>
<dbReference type="Gene3D" id="3.40.50.720">
    <property type="entry name" value="NAD(P)-binding Rossmann-like Domain"/>
    <property type="match status" value="1"/>
</dbReference>
<dbReference type="OrthoDB" id="4248066at2"/>
<dbReference type="SUPFAM" id="SSF51735">
    <property type="entry name" value="NAD(P)-binding Rossmann-fold domains"/>
    <property type="match status" value="1"/>
</dbReference>
<reference evidence="2 3" key="1">
    <citation type="submission" date="2018-07" db="EMBL/GenBank/DDBJ databases">
        <title>Sequencing the genomes of 1000 actinobacteria strains.</title>
        <authorList>
            <person name="Klenk H.-P."/>
        </authorList>
    </citation>
    <scope>NUCLEOTIDE SEQUENCE [LARGE SCALE GENOMIC DNA]</scope>
    <source>
        <strain evidence="2 3">DSM 14442</strain>
    </source>
</reference>
<dbReference type="EMBL" id="QREH01000001">
    <property type="protein sequence ID" value="REE04488.1"/>
    <property type="molecule type" value="Genomic_DNA"/>
</dbReference>
<dbReference type="PANTHER" id="PTHR15020">
    <property type="entry name" value="FLAVIN REDUCTASE-RELATED"/>
    <property type="match status" value="1"/>
</dbReference>
<dbReference type="InterPro" id="IPR036291">
    <property type="entry name" value="NAD(P)-bd_dom_sf"/>
</dbReference>
<gene>
    <name evidence="2" type="ORF">C8E99_2324</name>
</gene>
<name>A0A3D9LDP7_9MICC</name>
<organism evidence="2 3">
    <name type="scientific">Citricoccus muralis</name>
    <dbReference type="NCBI Taxonomy" id="169134"/>
    <lineage>
        <taxon>Bacteria</taxon>
        <taxon>Bacillati</taxon>
        <taxon>Actinomycetota</taxon>
        <taxon>Actinomycetes</taxon>
        <taxon>Micrococcales</taxon>
        <taxon>Micrococcaceae</taxon>
        <taxon>Citricoccus</taxon>
    </lineage>
</organism>
<dbReference type="Pfam" id="PF13460">
    <property type="entry name" value="NAD_binding_10"/>
    <property type="match status" value="1"/>
</dbReference>
<comment type="caution">
    <text evidence="2">The sequence shown here is derived from an EMBL/GenBank/DDBJ whole genome shotgun (WGS) entry which is preliminary data.</text>
</comment>
<evidence type="ECO:0000313" key="2">
    <source>
        <dbReference type="EMBL" id="REE04488.1"/>
    </source>
</evidence>
<keyword evidence="3" id="KW-1185">Reference proteome</keyword>